<dbReference type="RefSeq" id="WP_379954512.1">
    <property type="nucleotide sequence ID" value="NZ_JAUYVI010000002.1"/>
</dbReference>
<evidence type="ECO:0000256" key="6">
    <source>
        <dbReference type="RuleBase" id="RU003435"/>
    </source>
</evidence>
<sequence>MDASIVKSQSPGRFAAVTEAAAPESPHLGALPNWNLADLYKSPTAPELEQDLKQAASAAGDFHKAYEGKLAGIDGAAFLKAIREYESIQELLGKLMSYAQLVYAGNMADPELARFQQNINERVNAISVEILFFSLELNKLDDANLEAKLKHAPLQRYRPWLDSVRLFRPHQLSDEVEKLLHEKHVAGSAAWQRLFEETIADMRFEVQGKSLTSNEALNLMTDRDPVKRKAAAEGLAKGLNAEKRVFALVHNTLAKDKDIEDKWRQFKRPVSSRNLANQVEDEVVDALVSAVKSSYPRLSHRYYRLKAKWMGQEALEFWDRNAPLPSDDDKLISWPEARKLVLEAYHAFSPDLASVGKTFFDQNWIDAPPRPGKAPGAFAHPTVPSAHPYLLLNYHGRTRDVMTLAHELGHGVHQVLAAPQGQLLADTPLTLAETASVFGEMLTFQALLKRETDKAKRKILLAGKVEDMLNTVVRQIAMHEFERRLHDARKNGELSADEISAIWLETQREALGAGIKLPDGTDYAVFWSYIPHFVHVPFYVYAYAFGDCLVNSLYAVYQGAESGFAQKYLDMLKAGGTKRHKELLAPFGLDASDPDFWSKGLGVVSGFIDELEKL</sequence>
<dbReference type="Pfam" id="PF08439">
    <property type="entry name" value="Peptidase_M3_N"/>
    <property type="match status" value="1"/>
</dbReference>
<feature type="domain" description="Oligopeptidase F N-terminal" evidence="8">
    <location>
        <begin position="136"/>
        <end position="204"/>
    </location>
</feature>
<organism evidence="9 10">
    <name type="scientific">Dongia sedimenti</name>
    <dbReference type="NCBI Taxonomy" id="3064282"/>
    <lineage>
        <taxon>Bacteria</taxon>
        <taxon>Pseudomonadati</taxon>
        <taxon>Pseudomonadota</taxon>
        <taxon>Alphaproteobacteria</taxon>
        <taxon>Rhodospirillales</taxon>
        <taxon>Dongiaceae</taxon>
        <taxon>Dongia</taxon>
    </lineage>
</organism>
<comment type="similarity">
    <text evidence="6">Belongs to the peptidase M3 family.</text>
</comment>
<dbReference type="PANTHER" id="PTHR11804">
    <property type="entry name" value="PROTEASE M3 THIMET OLIGOPEPTIDASE-RELATED"/>
    <property type="match status" value="1"/>
</dbReference>
<evidence type="ECO:0000256" key="4">
    <source>
        <dbReference type="ARBA" id="ARBA00022833"/>
    </source>
</evidence>
<dbReference type="GO" id="GO:0016787">
    <property type="term" value="F:hydrolase activity"/>
    <property type="evidence" value="ECO:0007669"/>
    <property type="project" value="UniProtKB-KW"/>
</dbReference>
<keyword evidence="10" id="KW-1185">Reference proteome</keyword>
<name>A0ABU0YKB2_9PROT</name>
<gene>
    <name evidence="9" type="ORF">Q8A70_05505</name>
</gene>
<proteinExistence type="inferred from homology"/>
<feature type="domain" description="Peptidase M3A/M3B catalytic" evidence="7">
    <location>
        <begin position="220"/>
        <end position="602"/>
    </location>
</feature>
<dbReference type="InterPro" id="IPR011977">
    <property type="entry name" value="Pept_M3B_clade3"/>
</dbReference>
<dbReference type="PANTHER" id="PTHR11804:SF5">
    <property type="entry name" value="OLIGOENDOPEPTIDASE F"/>
    <property type="match status" value="1"/>
</dbReference>
<keyword evidence="3 6" id="KW-0378">Hydrolase</keyword>
<evidence type="ECO:0000313" key="9">
    <source>
        <dbReference type="EMBL" id="MDQ7247108.1"/>
    </source>
</evidence>
<dbReference type="InterPro" id="IPR001567">
    <property type="entry name" value="Pept_M3A_M3B_dom"/>
</dbReference>
<reference evidence="10" key="1">
    <citation type="submission" date="2023-08" db="EMBL/GenBank/DDBJ databases">
        <title>Rhodospirillaceae gen. nov., a novel taxon isolated from the Yangtze River Yuezi River estuary sludge.</title>
        <authorList>
            <person name="Ruan L."/>
        </authorList>
    </citation>
    <scope>NUCLEOTIDE SEQUENCE [LARGE SCALE GENOMIC DNA]</scope>
    <source>
        <strain evidence="10">R-7</strain>
    </source>
</reference>
<evidence type="ECO:0000259" key="7">
    <source>
        <dbReference type="Pfam" id="PF01432"/>
    </source>
</evidence>
<dbReference type="Pfam" id="PF01432">
    <property type="entry name" value="Peptidase_M3"/>
    <property type="match status" value="1"/>
</dbReference>
<keyword evidence="4 6" id="KW-0862">Zinc</keyword>
<dbReference type="Gene3D" id="1.20.140.70">
    <property type="entry name" value="Oligopeptidase f, N-terminal domain"/>
    <property type="match status" value="1"/>
</dbReference>
<dbReference type="InterPro" id="IPR013647">
    <property type="entry name" value="OligopepF_N_dom"/>
</dbReference>
<evidence type="ECO:0000256" key="5">
    <source>
        <dbReference type="ARBA" id="ARBA00023049"/>
    </source>
</evidence>
<dbReference type="Gene3D" id="1.10.1370.20">
    <property type="entry name" value="Oligoendopeptidase f, C-terminal domain"/>
    <property type="match status" value="1"/>
</dbReference>
<dbReference type="InterPro" id="IPR045090">
    <property type="entry name" value="Pept_M3A_M3B"/>
</dbReference>
<comment type="cofactor">
    <cofactor evidence="6">
        <name>Zn(2+)</name>
        <dbReference type="ChEBI" id="CHEBI:29105"/>
    </cofactor>
    <text evidence="6">Binds 1 zinc ion.</text>
</comment>
<evidence type="ECO:0000256" key="3">
    <source>
        <dbReference type="ARBA" id="ARBA00022801"/>
    </source>
</evidence>
<keyword evidence="5 6" id="KW-0482">Metalloprotease</keyword>
<accession>A0ABU0YKB2</accession>
<dbReference type="EMBL" id="JAUYVI010000002">
    <property type="protein sequence ID" value="MDQ7247108.1"/>
    <property type="molecule type" value="Genomic_DNA"/>
</dbReference>
<evidence type="ECO:0000313" key="10">
    <source>
        <dbReference type="Proteomes" id="UP001230156"/>
    </source>
</evidence>
<dbReference type="InterPro" id="IPR042088">
    <property type="entry name" value="OligoPept_F_C"/>
</dbReference>
<keyword evidence="2 6" id="KW-0479">Metal-binding</keyword>
<dbReference type="NCBIfam" id="TIGR02290">
    <property type="entry name" value="M3_fam_3"/>
    <property type="match status" value="1"/>
</dbReference>
<dbReference type="CDD" id="cd09610">
    <property type="entry name" value="M3B_PepF"/>
    <property type="match status" value="1"/>
</dbReference>
<protein>
    <submittedName>
        <fullName evidence="9">M3 family oligoendopeptidase</fullName>
        <ecNumber evidence="9">3.4.-.-</ecNumber>
    </submittedName>
</protein>
<dbReference type="SUPFAM" id="SSF55486">
    <property type="entry name" value="Metalloproteases ('zincins'), catalytic domain"/>
    <property type="match status" value="1"/>
</dbReference>
<evidence type="ECO:0000259" key="8">
    <source>
        <dbReference type="Pfam" id="PF08439"/>
    </source>
</evidence>
<dbReference type="Proteomes" id="UP001230156">
    <property type="component" value="Unassembled WGS sequence"/>
</dbReference>
<keyword evidence="1 6" id="KW-0645">Protease</keyword>
<evidence type="ECO:0000256" key="2">
    <source>
        <dbReference type="ARBA" id="ARBA00022723"/>
    </source>
</evidence>
<evidence type="ECO:0000256" key="1">
    <source>
        <dbReference type="ARBA" id="ARBA00022670"/>
    </source>
</evidence>
<dbReference type="EC" id="3.4.-.-" evidence="9"/>
<comment type="caution">
    <text evidence="9">The sequence shown here is derived from an EMBL/GenBank/DDBJ whole genome shotgun (WGS) entry which is preliminary data.</text>
</comment>